<evidence type="ECO:0000256" key="1">
    <source>
        <dbReference type="SAM" id="Phobius"/>
    </source>
</evidence>
<sequence>MPSHDATSTEHVSASFLAENVAFHGSPQEIERIGDSGPSGAFAVAGLAVFVLLVLWIAFFFFIFAPRGSSG</sequence>
<feature type="transmembrane region" description="Helical" evidence="1">
    <location>
        <begin position="41"/>
        <end position="65"/>
    </location>
</feature>
<dbReference type="Proteomes" id="UP001169027">
    <property type="component" value="Unassembled WGS sequence"/>
</dbReference>
<accession>A0ABT8S4Y5</accession>
<comment type="caution">
    <text evidence="2">The sequence shown here is derived from an EMBL/GenBank/DDBJ whole genome shotgun (WGS) entry which is preliminary data.</text>
</comment>
<gene>
    <name evidence="2" type="ORF">Q2T77_14750</name>
</gene>
<proteinExistence type="predicted"/>
<keyword evidence="1" id="KW-0472">Membrane</keyword>
<keyword evidence="1" id="KW-0812">Transmembrane</keyword>
<keyword evidence="3" id="KW-1185">Reference proteome</keyword>
<dbReference type="RefSeq" id="WP_301810298.1">
    <property type="nucleotide sequence ID" value="NZ_JAUJZH010000009.1"/>
</dbReference>
<evidence type="ECO:0000313" key="3">
    <source>
        <dbReference type="Proteomes" id="UP001169027"/>
    </source>
</evidence>
<keyword evidence="1" id="KW-1133">Transmembrane helix</keyword>
<protein>
    <submittedName>
        <fullName evidence="2">Uncharacterized protein</fullName>
    </submittedName>
</protein>
<evidence type="ECO:0000313" key="2">
    <source>
        <dbReference type="EMBL" id="MDO1533553.1"/>
    </source>
</evidence>
<name>A0ABT8S4Y5_9BURK</name>
<organism evidence="2 3">
    <name type="scientific">Variovorax ginsengisoli</name>
    <dbReference type="NCBI Taxonomy" id="363844"/>
    <lineage>
        <taxon>Bacteria</taxon>
        <taxon>Pseudomonadati</taxon>
        <taxon>Pseudomonadota</taxon>
        <taxon>Betaproteobacteria</taxon>
        <taxon>Burkholderiales</taxon>
        <taxon>Comamonadaceae</taxon>
        <taxon>Variovorax</taxon>
    </lineage>
</organism>
<dbReference type="EMBL" id="JAUKVY010000009">
    <property type="protein sequence ID" value="MDO1533553.1"/>
    <property type="molecule type" value="Genomic_DNA"/>
</dbReference>
<reference evidence="2" key="1">
    <citation type="submission" date="2023-06" db="EMBL/GenBank/DDBJ databases">
        <authorList>
            <person name="Jiang Y."/>
            <person name="Liu Q."/>
        </authorList>
    </citation>
    <scope>NUCLEOTIDE SEQUENCE</scope>
    <source>
        <strain evidence="2">CGMCC 1.12090</strain>
    </source>
</reference>